<accession>A0A8K0HP71</accession>
<gene>
    <name evidence="2" type="ORF">FNV43_RR05653</name>
</gene>
<proteinExistence type="predicted"/>
<feature type="compositionally biased region" description="Polar residues" evidence="1">
    <location>
        <begin position="49"/>
        <end position="59"/>
    </location>
</feature>
<sequence length="138" mass="15258">MAPQFEKAASSYSSSNPNFYVGMKRLVPTGPNPEQSPESPPSRPLLKKATSSDGSSNPNYYVGMKRLVQARQIENKSSHHRLIPREEAASSDGLSNPSYYVGKRLVQRGQIENKVESPPSSHGEATLMVRQILAIMWD</sequence>
<feature type="region of interest" description="Disordered" evidence="1">
    <location>
        <begin position="1"/>
        <end position="61"/>
    </location>
</feature>
<dbReference type="AlphaFoldDB" id="A0A8K0HP71"/>
<reference evidence="2" key="1">
    <citation type="submission" date="2020-03" db="EMBL/GenBank/DDBJ databases">
        <title>A high-quality chromosome-level genome assembly of a woody plant with both climbing and erect habits, Rhamnella rubrinervis.</title>
        <authorList>
            <person name="Lu Z."/>
            <person name="Yang Y."/>
            <person name="Zhu X."/>
            <person name="Sun Y."/>
        </authorList>
    </citation>
    <scope>NUCLEOTIDE SEQUENCE</scope>
    <source>
        <strain evidence="2">BYM</strain>
        <tissue evidence="2">Leaf</tissue>
    </source>
</reference>
<feature type="region of interest" description="Disordered" evidence="1">
    <location>
        <begin position="75"/>
        <end position="98"/>
    </location>
</feature>
<evidence type="ECO:0000313" key="3">
    <source>
        <dbReference type="Proteomes" id="UP000796880"/>
    </source>
</evidence>
<evidence type="ECO:0000256" key="1">
    <source>
        <dbReference type="SAM" id="MobiDB-lite"/>
    </source>
</evidence>
<evidence type="ECO:0000313" key="2">
    <source>
        <dbReference type="EMBL" id="KAF3455205.1"/>
    </source>
</evidence>
<dbReference type="Proteomes" id="UP000796880">
    <property type="component" value="Unassembled WGS sequence"/>
</dbReference>
<dbReference type="EMBL" id="VOIH02000002">
    <property type="protein sequence ID" value="KAF3455205.1"/>
    <property type="molecule type" value="Genomic_DNA"/>
</dbReference>
<comment type="caution">
    <text evidence="2">The sequence shown here is derived from an EMBL/GenBank/DDBJ whole genome shotgun (WGS) entry which is preliminary data.</text>
</comment>
<name>A0A8K0HP71_9ROSA</name>
<organism evidence="2 3">
    <name type="scientific">Rhamnella rubrinervis</name>
    <dbReference type="NCBI Taxonomy" id="2594499"/>
    <lineage>
        <taxon>Eukaryota</taxon>
        <taxon>Viridiplantae</taxon>
        <taxon>Streptophyta</taxon>
        <taxon>Embryophyta</taxon>
        <taxon>Tracheophyta</taxon>
        <taxon>Spermatophyta</taxon>
        <taxon>Magnoliopsida</taxon>
        <taxon>eudicotyledons</taxon>
        <taxon>Gunneridae</taxon>
        <taxon>Pentapetalae</taxon>
        <taxon>rosids</taxon>
        <taxon>fabids</taxon>
        <taxon>Rosales</taxon>
        <taxon>Rhamnaceae</taxon>
        <taxon>rhamnoid group</taxon>
        <taxon>Rhamneae</taxon>
        <taxon>Rhamnella</taxon>
    </lineage>
</organism>
<dbReference type="OrthoDB" id="1429055at2759"/>
<feature type="compositionally biased region" description="Basic and acidic residues" evidence="1">
    <location>
        <begin position="75"/>
        <end position="88"/>
    </location>
</feature>
<protein>
    <submittedName>
        <fullName evidence="2">Uncharacterized protein</fullName>
    </submittedName>
</protein>
<keyword evidence="3" id="KW-1185">Reference proteome</keyword>